<dbReference type="GO" id="GO:0006801">
    <property type="term" value="P:superoxide metabolic process"/>
    <property type="evidence" value="ECO:0007669"/>
    <property type="project" value="InterPro"/>
</dbReference>
<comment type="caution">
    <text evidence="3">The sequence shown here is derived from an EMBL/GenBank/DDBJ whole genome shotgun (WGS) entry which is preliminary data.</text>
</comment>
<dbReference type="PRINTS" id="PR00068">
    <property type="entry name" value="CUZNDISMTASE"/>
</dbReference>
<feature type="domain" description="Superoxide dismutase copper/zinc binding" evidence="2">
    <location>
        <begin position="40"/>
        <end position="182"/>
    </location>
</feature>
<evidence type="ECO:0000313" key="3">
    <source>
        <dbReference type="EMBL" id="CAF0738065.1"/>
    </source>
</evidence>
<dbReference type="Proteomes" id="UP000663879">
    <property type="component" value="Unassembled WGS sequence"/>
</dbReference>
<keyword evidence="1" id="KW-0732">Signal</keyword>
<dbReference type="OrthoDB" id="2015551at2759"/>
<dbReference type="AlphaFoldDB" id="A0A813NH38"/>
<evidence type="ECO:0000313" key="4">
    <source>
        <dbReference type="Proteomes" id="UP000663879"/>
    </source>
</evidence>
<feature type="chain" id="PRO_5032965526" description="Superoxide dismutase copper/zinc binding domain-containing protein" evidence="1">
    <location>
        <begin position="19"/>
        <end position="186"/>
    </location>
</feature>
<organism evidence="3 4">
    <name type="scientific">Brachionus calyciflorus</name>
    <dbReference type="NCBI Taxonomy" id="104777"/>
    <lineage>
        <taxon>Eukaryota</taxon>
        <taxon>Metazoa</taxon>
        <taxon>Spiralia</taxon>
        <taxon>Gnathifera</taxon>
        <taxon>Rotifera</taxon>
        <taxon>Eurotatoria</taxon>
        <taxon>Monogononta</taxon>
        <taxon>Pseudotrocha</taxon>
        <taxon>Ploima</taxon>
        <taxon>Brachionidae</taxon>
        <taxon>Brachionus</taxon>
    </lineage>
</organism>
<sequence length="186" mass="20512">MNIFLLIILLSFFVISNCQYKIPRRGLAVINGNYNESKISGHVMFKQLGPFLLQISVKIHGIPPNLGPKLGFHVHKNGILNPSENVTQRCQSAGPHYNPFHYLHGNITSRCRHMGDYGNVIVNKNGTISQTFTDRISTLLGPFSILGRTIVLHEKEDDLGLNPDKNSKLNGNSGPPIACGVIGVWS</sequence>
<dbReference type="InterPro" id="IPR024134">
    <property type="entry name" value="SOD_Cu/Zn_/chaperone"/>
</dbReference>
<feature type="signal peptide" evidence="1">
    <location>
        <begin position="1"/>
        <end position="18"/>
    </location>
</feature>
<dbReference type="CDD" id="cd00305">
    <property type="entry name" value="Cu-Zn_Superoxide_Dismutase"/>
    <property type="match status" value="1"/>
</dbReference>
<proteinExistence type="predicted"/>
<dbReference type="PANTHER" id="PTHR10003">
    <property type="entry name" value="SUPEROXIDE DISMUTASE CU-ZN -RELATED"/>
    <property type="match status" value="1"/>
</dbReference>
<protein>
    <recommendedName>
        <fullName evidence="2">Superoxide dismutase copper/zinc binding domain-containing protein</fullName>
    </recommendedName>
</protein>
<gene>
    <name evidence="3" type="ORF">OXX778_LOCUS3235</name>
</gene>
<dbReference type="GO" id="GO:0005507">
    <property type="term" value="F:copper ion binding"/>
    <property type="evidence" value="ECO:0007669"/>
    <property type="project" value="InterPro"/>
</dbReference>
<dbReference type="EMBL" id="CAJNOC010000280">
    <property type="protein sequence ID" value="CAF0738065.1"/>
    <property type="molecule type" value="Genomic_DNA"/>
</dbReference>
<dbReference type="Pfam" id="PF00080">
    <property type="entry name" value="Sod_Cu"/>
    <property type="match status" value="1"/>
</dbReference>
<dbReference type="InterPro" id="IPR036423">
    <property type="entry name" value="SOD-like_Cu/Zn_dom_sf"/>
</dbReference>
<name>A0A813NH38_9BILA</name>
<dbReference type="InterPro" id="IPR001424">
    <property type="entry name" value="SOD_Cu_Zn_dom"/>
</dbReference>
<evidence type="ECO:0000256" key="1">
    <source>
        <dbReference type="SAM" id="SignalP"/>
    </source>
</evidence>
<keyword evidence="4" id="KW-1185">Reference proteome</keyword>
<dbReference type="SUPFAM" id="SSF49329">
    <property type="entry name" value="Cu,Zn superoxide dismutase-like"/>
    <property type="match status" value="1"/>
</dbReference>
<dbReference type="Gene3D" id="2.60.40.200">
    <property type="entry name" value="Superoxide dismutase, copper/zinc binding domain"/>
    <property type="match status" value="1"/>
</dbReference>
<evidence type="ECO:0000259" key="2">
    <source>
        <dbReference type="Pfam" id="PF00080"/>
    </source>
</evidence>
<reference evidence="3" key="1">
    <citation type="submission" date="2021-02" db="EMBL/GenBank/DDBJ databases">
        <authorList>
            <person name="Nowell W R."/>
        </authorList>
    </citation>
    <scope>NUCLEOTIDE SEQUENCE</scope>
    <source>
        <strain evidence="3">Ploen Becks lab</strain>
    </source>
</reference>
<accession>A0A813NH38</accession>